<accession>A0ABW1EYB8</accession>
<keyword evidence="3" id="KW-1185">Reference proteome</keyword>
<organism evidence="2 3">
    <name type="scientific">Kitasatospora aburaviensis</name>
    <dbReference type="NCBI Taxonomy" id="67265"/>
    <lineage>
        <taxon>Bacteria</taxon>
        <taxon>Bacillati</taxon>
        <taxon>Actinomycetota</taxon>
        <taxon>Actinomycetes</taxon>
        <taxon>Kitasatosporales</taxon>
        <taxon>Streptomycetaceae</taxon>
        <taxon>Kitasatospora</taxon>
    </lineage>
</organism>
<dbReference type="EMBL" id="JBHSOD010000020">
    <property type="protein sequence ID" value="MFC5886830.1"/>
    <property type="molecule type" value="Genomic_DNA"/>
</dbReference>
<evidence type="ECO:0000313" key="3">
    <source>
        <dbReference type="Proteomes" id="UP001596067"/>
    </source>
</evidence>
<proteinExistence type="predicted"/>
<reference evidence="3" key="1">
    <citation type="journal article" date="2019" name="Int. J. Syst. Evol. Microbiol.">
        <title>The Global Catalogue of Microorganisms (GCM) 10K type strain sequencing project: providing services to taxonomists for standard genome sequencing and annotation.</title>
        <authorList>
            <consortium name="The Broad Institute Genomics Platform"/>
            <consortium name="The Broad Institute Genome Sequencing Center for Infectious Disease"/>
            <person name="Wu L."/>
            <person name="Ma J."/>
        </authorList>
    </citation>
    <scope>NUCLEOTIDE SEQUENCE [LARGE SCALE GENOMIC DNA]</scope>
    <source>
        <strain evidence="3">CGMCC 4.1469</strain>
    </source>
</reference>
<gene>
    <name evidence="2" type="ORF">ACFP0N_17830</name>
</gene>
<evidence type="ECO:0000313" key="2">
    <source>
        <dbReference type="EMBL" id="MFC5886830.1"/>
    </source>
</evidence>
<comment type="caution">
    <text evidence="2">The sequence shown here is derived from an EMBL/GenBank/DDBJ whole genome shotgun (WGS) entry which is preliminary data.</text>
</comment>
<dbReference type="Proteomes" id="UP001596067">
    <property type="component" value="Unassembled WGS sequence"/>
</dbReference>
<evidence type="ECO:0000256" key="1">
    <source>
        <dbReference type="SAM" id="MobiDB-lite"/>
    </source>
</evidence>
<protein>
    <submittedName>
        <fullName evidence="2">Uncharacterized protein</fullName>
    </submittedName>
</protein>
<name>A0ABW1EYB8_9ACTN</name>
<sequence>MPEYDPAARAQVAAAVAQRDVSQFAAALVGTTSVERPARERIREARHLRLLAVDVLDRTVIAALLDGMSWEELGEALLLDPATARVRYETAVKRWSAPEGSAQQGPGDPGDPDVAGTAELLDAWYAHAVPTLDPQVGEPVDRPVSRILSS</sequence>
<feature type="region of interest" description="Disordered" evidence="1">
    <location>
        <begin position="96"/>
        <end position="116"/>
    </location>
</feature>
<dbReference type="RefSeq" id="WP_345330789.1">
    <property type="nucleotide sequence ID" value="NZ_BAAAVH010000123.1"/>
</dbReference>